<name>A0ACC0JQJ4_CHOFU</name>
<evidence type="ECO:0000313" key="1">
    <source>
        <dbReference type="EMBL" id="KAI8426425.1"/>
    </source>
</evidence>
<organism evidence="1 2">
    <name type="scientific">Choristoneura fumiferana</name>
    <name type="common">Spruce budworm moth</name>
    <name type="synonym">Archips fumiferana</name>
    <dbReference type="NCBI Taxonomy" id="7141"/>
    <lineage>
        <taxon>Eukaryota</taxon>
        <taxon>Metazoa</taxon>
        <taxon>Ecdysozoa</taxon>
        <taxon>Arthropoda</taxon>
        <taxon>Hexapoda</taxon>
        <taxon>Insecta</taxon>
        <taxon>Pterygota</taxon>
        <taxon>Neoptera</taxon>
        <taxon>Endopterygota</taxon>
        <taxon>Lepidoptera</taxon>
        <taxon>Glossata</taxon>
        <taxon>Ditrysia</taxon>
        <taxon>Tortricoidea</taxon>
        <taxon>Tortricidae</taxon>
        <taxon>Tortricinae</taxon>
        <taxon>Choristoneura</taxon>
    </lineage>
</organism>
<accession>A0ACC0JQJ4</accession>
<reference evidence="1 2" key="1">
    <citation type="journal article" date="2022" name="Genome Biol. Evol.">
        <title>The Spruce Budworm Genome: Reconstructing the Evolutionary History of Antifreeze Proteins.</title>
        <authorList>
            <person name="Beliveau C."/>
            <person name="Gagne P."/>
            <person name="Picq S."/>
            <person name="Vernygora O."/>
            <person name="Keeling C.I."/>
            <person name="Pinkney K."/>
            <person name="Doucet D."/>
            <person name="Wen F."/>
            <person name="Johnston J.S."/>
            <person name="Maaroufi H."/>
            <person name="Boyle B."/>
            <person name="Laroche J."/>
            <person name="Dewar K."/>
            <person name="Juretic N."/>
            <person name="Blackburn G."/>
            <person name="Nisole A."/>
            <person name="Brunet B."/>
            <person name="Brandao M."/>
            <person name="Lumley L."/>
            <person name="Duan J."/>
            <person name="Quan G."/>
            <person name="Lucarotti C.J."/>
            <person name="Roe A.D."/>
            <person name="Sperling F.A.H."/>
            <person name="Levesque R.C."/>
            <person name="Cusson M."/>
        </authorList>
    </citation>
    <scope>NUCLEOTIDE SEQUENCE [LARGE SCALE GENOMIC DNA]</scope>
    <source>
        <strain evidence="1">Glfc:IPQL:Cfum</strain>
    </source>
</reference>
<comment type="caution">
    <text evidence="1">The sequence shown here is derived from an EMBL/GenBank/DDBJ whole genome shotgun (WGS) entry which is preliminary data.</text>
</comment>
<keyword evidence="2" id="KW-1185">Reference proteome</keyword>
<dbReference type="EMBL" id="CM046108">
    <property type="protein sequence ID" value="KAI8426425.1"/>
    <property type="molecule type" value="Genomic_DNA"/>
</dbReference>
<sequence>MAGKRHLVSKRTEDLLRCGVCGRSFFLSLHHRTPKRRVKDKQLWPERPNYWTHVKDYFEPATGVSFHTELRYKGSHLVDHHAIAAKILGRGDPTSKHDPVSGQKEAQYRTPKYDAEVRKPSRFQYIGASSATETPRLET</sequence>
<gene>
    <name evidence="1" type="ORF">MSG28_005268</name>
</gene>
<dbReference type="Proteomes" id="UP001064048">
    <property type="component" value="Chromosome 8"/>
</dbReference>
<evidence type="ECO:0000313" key="2">
    <source>
        <dbReference type="Proteomes" id="UP001064048"/>
    </source>
</evidence>
<protein>
    <submittedName>
        <fullName evidence="1">Uncharacterized protein</fullName>
    </submittedName>
</protein>
<proteinExistence type="predicted"/>